<dbReference type="Proteomes" id="UP000299102">
    <property type="component" value="Unassembled WGS sequence"/>
</dbReference>
<name>A0A4C2ABT6_EUMVA</name>
<evidence type="ECO:0008006" key="3">
    <source>
        <dbReference type="Google" id="ProtNLM"/>
    </source>
</evidence>
<gene>
    <name evidence="1" type="ORF">EVAR_71832_1</name>
</gene>
<evidence type="ECO:0000313" key="1">
    <source>
        <dbReference type="EMBL" id="GBP98311.1"/>
    </source>
</evidence>
<proteinExistence type="predicted"/>
<organism evidence="1 2">
    <name type="scientific">Eumeta variegata</name>
    <name type="common">Bagworm moth</name>
    <name type="synonym">Eumeta japonica</name>
    <dbReference type="NCBI Taxonomy" id="151549"/>
    <lineage>
        <taxon>Eukaryota</taxon>
        <taxon>Metazoa</taxon>
        <taxon>Ecdysozoa</taxon>
        <taxon>Arthropoda</taxon>
        <taxon>Hexapoda</taxon>
        <taxon>Insecta</taxon>
        <taxon>Pterygota</taxon>
        <taxon>Neoptera</taxon>
        <taxon>Endopterygota</taxon>
        <taxon>Lepidoptera</taxon>
        <taxon>Glossata</taxon>
        <taxon>Ditrysia</taxon>
        <taxon>Tineoidea</taxon>
        <taxon>Psychidae</taxon>
        <taxon>Oiketicinae</taxon>
        <taxon>Eumeta</taxon>
    </lineage>
</organism>
<dbReference type="AlphaFoldDB" id="A0A4C2ABT6"/>
<sequence length="185" mass="20784">MVEFMVLHPDLAKGLLNVSNAKSKSRELWERLSQDLNAAGPPSHNVEKWKKSHRNKLCLSGTGGGQSNYCSLTPLEERVSELLDFSSYIQGMSNTSRFGAPASTSAIENTEEKDEAIVDDEDMEGIEINGKALDLDSSKQSSNNILSIHTPPCRSRDLFKKQTLLEKQVENQIKYQKFYRTFNTI</sequence>
<reference evidence="1 2" key="1">
    <citation type="journal article" date="2019" name="Commun. Biol.">
        <title>The bagworm genome reveals a unique fibroin gene that provides high tensile strength.</title>
        <authorList>
            <person name="Kono N."/>
            <person name="Nakamura H."/>
            <person name="Ohtoshi R."/>
            <person name="Tomita M."/>
            <person name="Numata K."/>
            <person name="Arakawa K."/>
        </authorList>
    </citation>
    <scope>NUCLEOTIDE SEQUENCE [LARGE SCALE GENOMIC DNA]</scope>
</reference>
<dbReference type="EMBL" id="BGZK01003117">
    <property type="protein sequence ID" value="GBP98311.1"/>
    <property type="molecule type" value="Genomic_DNA"/>
</dbReference>
<keyword evidence="2" id="KW-1185">Reference proteome</keyword>
<dbReference type="OrthoDB" id="6437871at2759"/>
<comment type="caution">
    <text evidence="1">The sequence shown here is derived from an EMBL/GenBank/DDBJ whole genome shotgun (WGS) entry which is preliminary data.</text>
</comment>
<evidence type="ECO:0000313" key="2">
    <source>
        <dbReference type="Proteomes" id="UP000299102"/>
    </source>
</evidence>
<accession>A0A4C2ABT6</accession>
<protein>
    <recommendedName>
        <fullName evidence="3">Regulatory protein zeste</fullName>
    </recommendedName>
</protein>